<dbReference type="GO" id="GO:0008298">
    <property type="term" value="P:intracellular mRNA localization"/>
    <property type="evidence" value="ECO:0007669"/>
    <property type="project" value="TreeGrafter"/>
</dbReference>
<dbReference type="GO" id="GO:0003729">
    <property type="term" value="F:mRNA binding"/>
    <property type="evidence" value="ECO:0007669"/>
    <property type="project" value="TreeGrafter"/>
</dbReference>
<dbReference type="InterPro" id="IPR039604">
    <property type="entry name" value="Bfr1"/>
</dbReference>
<dbReference type="KEGG" id="osn:115210398"/>
<organism evidence="3 4">
    <name type="scientific">Octopus sinensis</name>
    <name type="common">East Asian common octopus</name>
    <dbReference type="NCBI Taxonomy" id="2607531"/>
    <lineage>
        <taxon>Eukaryota</taxon>
        <taxon>Metazoa</taxon>
        <taxon>Spiralia</taxon>
        <taxon>Lophotrochozoa</taxon>
        <taxon>Mollusca</taxon>
        <taxon>Cephalopoda</taxon>
        <taxon>Coleoidea</taxon>
        <taxon>Octopodiformes</taxon>
        <taxon>Octopoda</taxon>
        <taxon>Incirrata</taxon>
        <taxon>Octopodidae</taxon>
        <taxon>Octopus</taxon>
    </lineage>
</organism>
<feature type="compositionally biased region" description="Low complexity" evidence="2">
    <location>
        <begin position="457"/>
        <end position="471"/>
    </location>
</feature>
<gene>
    <name evidence="4" type="primary">LOC115210398</name>
</gene>
<feature type="compositionally biased region" description="Polar residues" evidence="2">
    <location>
        <begin position="437"/>
        <end position="456"/>
    </location>
</feature>
<evidence type="ECO:0000256" key="1">
    <source>
        <dbReference type="SAM" id="Coils"/>
    </source>
</evidence>
<accession>A0A6P7S9D0</accession>
<feature type="compositionally biased region" description="Acidic residues" evidence="2">
    <location>
        <begin position="472"/>
        <end position="483"/>
    </location>
</feature>
<feature type="region of interest" description="Disordered" evidence="2">
    <location>
        <begin position="437"/>
        <end position="494"/>
    </location>
</feature>
<dbReference type="AlphaFoldDB" id="A0A6P7S9D0"/>
<feature type="compositionally biased region" description="Low complexity" evidence="2">
    <location>
        <begin position="484"/>
        <end position="493"/>
    </location>
</feature>
<evidence type="ECO:0000313" key="4">
    <source>
        <dbReference type="RefSeq" id="XP_029634852.1"/>
    </source>
</evidence>
<sequence length="530" mass="61144">MFIDQLTTFSFINDIKKLRPPNRKCIDEHLSQVKEKSKLHKQYVNEEETVRQTLKDVYTERTEYTKLQSRTISDLKLLKSEIIQKNNTLSNLQSGLTYKNENKINEAIKNLERQLNCNNFTLREEKKIVAEIDSLKRSKKPLANYRAQKKEIDELRAQQTKKRKENDDYYHKIVHLRDKEEEKQKRLVFLQKSIKELHSEIETLEEQKRILLADFKKQEKDYNVMKDIARKKKHKRTQPQEEEKTQHEKITNYIREETVASPNPNAKRIQHCNILINYLQQFTSFNAVLGSSPLPSPSEEFVSIPGPALEIKDDDGAKYVLLKKSNDTFFKEFSVNNRQNRKSRKGRKKTCNKPLAHSPEIFSLFESVNLPPTSNFCDIFSTIDKLQQLKNQLEKAGLQKDNCKENGSVTSDDICLSDSGYSADGSAVCDLSRQVSHRGSTDMISNPTSLLDINQMSDPSSKSTTVSSLEVESNEVEDEESSESDGNSSPLSLNKERLSLILDNVRRLSVEDTFDSTDFDSENQTNSDLK</sequence>
<proteinExistence type="predicted"/>
<keyword evidence="1" id="KW-0175">Coiled coil</keyword>
<reference evidence="4" key="1">
    <citation type="submission" date="2025-08" db="UniProtKB">
        <authorList>
            <consortium name="RefSeq"/>
        </authorList>
    </citation>
    <scope>IDENTIFICATION</scope>
</reference>
<name>A0A6P7S9D0_9MOLL</name>
<dbReference type="GO" id="GO:0005783">
    <property type="term" value="C:endoplasmic reticulum"/>
    <property type="evidence" value="ECO:0007669"/>
    <property type="project" value="TreeGrafter"/>
</dbReference>
<dbReference type="GO" id="GO:1990904">
    <property type="term" value="C:ribonucleoprotein complex"/>
    <property type="evidence" value="ECO:0007669"/>
    <property type="project" value="TreeGrafter"/>
</dbReference>
<protein>
    <submittedName>
        <fullName evidence="4">Uncharacterized protein LOC115210398 isoform X1</fullName>
    </submittedName>
</protein>
<evidence type="ECO:0000256" key="2">
    <source>
        <dbReference type="SAM" id="MobiDB-lite"/>
    </source>
</evidence>
<feature type="coiled-coil region" evidence="1">
    <location>
        <begin position="142"/>
        <end position="221"/>
    </location>
</feature>
<evidence type="ECO:0000313" key="3">
    <source>
        <dbReference type="Proteomes" id="UP000515154"/>
    </source>
</evidence>
<dbReference type="RefSeq" id="XP_029634852.1">
    <property type="nucleotide sequence ID" value="XM_029778992.2"/>
</dbReference>
<dbReference type="PANTHER" id="PTHR31027:SF2">
    <property type="entry name" value="LEBERCILIN DOMAIN-CONTAINING PROTEIN"/>
    <property type="match status" value="1"/>
</dbReference>
<dbReference type="Proteomes" id="UP000515154">
    <property type="component" value="Linkage group LG4"/>
</dbReference>
<keyword evidence="3" id="KW-1185">Reference proteome</keyword>
<dbReference type="PANTHER" id="PTHR31027">
    <property type="entry name" value="NUCLEAR SEGREGATION PROTEIN BFR1"/>
    <property type="match status" value="1"/>
</dbReference>
<dbReference type="GO" id="GO:0042175">
    <property type="term" value="C:nuclear outer membrane-endoplasmic reticulum membrane network"/>
    <property type="evidence" value="ECO:0007669"/>
    <property type="project" value="TreeGrafter"/>
</dbReference>